<dbReference type="AlphaFoldDB" id="A0A0F9CYM1"/>
<feature type="non-terminal residue" evidence="1">
    <location>
        <position position="298"/>
    </location>
</feature>
<gene>
    <name evidence="1" type="ORF">LCGC14_2264950</name>
</gene>
<dbReference type="EMBL" id="LAZR01031184">
    <property type="protein sequence ID" value="KKL54483.1"/>
    <property type="molecule type" value="Genomic_DNA"/>
</dbReference>
<name>A0A0F9CYM1_9ZZZZ</name>
<protein>
    <submittedName>
        <fullName evidence="1">Uncharacterized protein</fullName>
    </submittedName>
</protein>
<comment type="caution">
    <text evidence="1">The sequence shown here is derived from an EMBL/GenBank/DDBJ whole genome shotgun (WGS) entry which is preliminary data.</text>
</comment>
<organism evidence="1">
    <name type="scientific">marine sediment metagenome</name>
    <dbReference type="NCBI Taxonomy" id="412755"/>
    <lineage>
        <taxon>unclassified sequences</taxon>
        <taxon>metagenomes</taxon>
        <taxon>ecological metagenomes</taxon>
    </lineage>
</organism>
<evidence type="ECO:0000313" key="1">
    <source>
        <dbReference type="EMBL" id="KKL54483.1"/>
    </source>
</evidence>
<proteinExistence type="predicted"/>
<accession>A0A0F9CYM1</accession>
<sequence length="298" mass="33782">MPIPRPHDDETEKDFIARCMGDDTMNTEYPDNAQRSGVCHSQWDNKESKEARMLSDKEKQSMLLAALIKEYGMQAEDPRPKSLKIEEVFADRVIYNVDGQLYESPFSMVDDEPKFGDATKVTSTKIFTKEALSMENRRTLLDAALTSHLSLGEGDWVWIEDFSETDVVYNRDRQSYRTSYTLAEDGVVTFGDTEKVTRQITYKAKESLQETYSEIIQEAGKRNALKDAARVKKILELCQELLSSEDADEKKVGNAAKEAVKVLNWIKSLEAEKTEDGAQFPASAFAYAPEADKPSVWK</sequence>
<reference evidence="1" key="1">
    <citation type="journal article" date="2015" name="Nature">
        <title>Complex archaea that bridge the gap between prokaryotes and eukaryotes.</title>
        <authorList>
            <person name="Spang A."/>
            <person name="Saw J.H."/>
            <person name="Jorgensen S.L."/>
            <person name="Zaremba-Niedzwiedzka K."/>
            <person name="Martijn J."/>
            <person name="Lind A.E."/>
            <person name="van Eijk R."/>
            <person name="Schleper C."/>
            <person name="Guy L."/>
            <person name="Ettema T.J."/>
        </authorList>
    </citation>
    <scope>NUCLEOTIDE SEQUENCE</scope>
</reference>